<evidence type="ECO:0000313" key="4">
    <source>
        <dbReference type="Proteomes" id="UP001476798"/>
    </source>
</evidence>
<dbReference type="PROSITE" id="PS51406">
    <property type="entry name" value="FIBRINOGEN_C_2"/>
    <property type="match status" value="1"/>
</dbReference>
<dbReference type="NCBIfam" id="NF040941">
    <property type="entry name" value="GGGWT_bact"/>
    <property type="match status" value="1"/>
</dbReference>
<accession>A0ABV0NBR1</accession>
<dbReference type="InterPro" id="IPR036056">
    <property type="entry name" value="Fibrinogen-like_C"/>
</dbReference>
<dbReference type="PANTHER" id="PTHR19143:SF263">
    <property type="entry name" value="FIBRINOGEN-LIKE PROTEIN 1"/>
    <property type="match status" value="1"/>
</dbReference>
<dbReference type="SMART" id="SM00186">
    <property type="entry name" value="FBG"/>
    <property type="match status" value="1"/>
</dbReference>
<organism evidence="3 4">
    <name type="scientific">Goodea atripinnis</name>
    <dbReference type="NCBI Taxonomy" id="208336"/>
    <lineage>
        <taxon>Eukaryota</taxon>
        <taxon>Metazoa</taxon>
        <taxon>Chordata</taxon>
        <taxon>Craniata</taxon>
        <taxon>Vertebrata</taxon>
        <taxon>Euteleostomi</taxon>
        <taxon>Actinopterygii</taxon>
        <taxon>Neopterygii</taxon>
        <taxon>Teleostei</taxon>
        <taxon>Neoteleostei</taxon>
        <taxon>Acanthomorphata</taxon>
        <taxon>Ovalentaria</taxon>
        <taxon>Atherinomorphae</taxon>
        <taxon>Cyprinodontiformes</taxon>
        <taxon>Goodeidae</taxon>
        <taxon>Goodea</taxon>
    </lineage>
</organism>
<protein>
    <recommendedName>
        <fullName evidence="2">Fibrinogen C-terminal domain-containing protein</fullName>
    </recommendedName>
</protein>
<dbReference type="EMBL" id="JAHRIO010031632">
    <property type="protein sequence ID" value="MEQ2168849.1"/>
    <property type="molecule type" value="Genomic_DNA"/>
</dbReference>
<dbReference type="InterPro" id="IPR014716">
    <property type="entry name" value="Fibrinogen_a/b/g_C_1"/>
</dbReference>
<dbReference type="InterPro" id="IPR050373">
    <property type="entry name" value="Fibrinogen_C-term_domain"/>
</dbReference>
<keyword evidence="1" id="KW-1015">Disulfide bond</keyword>
<dbReference type="PROSITE" id="PS00514">
    <property type="entry name" value="FIBRINOGEN_C_1"/>
    <property type="match status" value="1"/>
</dbReference>
<comment type="caution">
    <text evidence="3">The sequence shown here is derived from an EMBL/GenBank/DDBJ whole genome shotgun (WGS) entry which is preliminary data.</text>
</comment>
<dbReference type="Proteomes" id="UP001476798">
    <property type="component" value="Unassembled WGS sequence"/>
</dbReference>
<feature type="domain" description="Fibrinogen C-terminal" evidence="2">
    <location>
        <begin position="1"/>
        <end position="268"/>
    </location>
</feature>
<dbReference type="Gene3D" id="3.90.215.10">
    <property type="entry name" value="Gamma Fibrinogen, chain A, domain 1"/>
    <property type="match status" value="2"/>
</dbReference>
<dbReference type="Gene3D" id="4.10.530.10">
    <property type="entry name" value="Gamma-fibrinogen Carboxyl Terminal Fragment, domain 2"/>
    <property type="match status" value="1"/>
</dbReference>
<evidence type="ECO:0000313" key="3">
    <source>
        <dbReference type="EMBL" id="MEQ2168849.1"/>
    </source>
</evidence>
<gene>
    <name evidence="3" type="ORF">GOODEAATRI_018960</name>
</gene>
<keyword evidence="4" id="KW-1185">Reference proteome</keyword>
<feature type="non-terminal residue" evidence="3">
    <location>
        <position position="1"/>
    </location>
</feature>
<name>A0ABV0NBR1_9TELE</name>
<sequence length="268" mass="29542">TDCTQIKTQSPNAPSGVYVIQPAGVKYHFKVYCEMNSDGGWTVFQRRSDAIRGAYRGIDQNGFGFSTIDRDNDGCSPCIFGDIATNECVLDAGGGWWYSKCGSAGLNDDHWLGLENVHLLTKGKTKKWTLRVDLWDHEGGTAFAEYKNFNLGNEETAYKLQVGRYSGNAGDAIRGTYPDIDQNGFGFSTIDRDNDGCSPCIFGDIPEAECALTEGGGWWYSRCGSASLNGVWHPFGEHIGWTSGLHWLTWKPPAPYSAKATRMMIKSE</sequence>
<dbReference type="PANTHER" id="PTHR19143">
    <property type="entry name" value="FIBRINOGEN/TENASCIN/ANGIOPOEITIN"/>
    <property type="match status" value="1"/>
</dbReference>
<dbReference type="SUPFAM" id="SSF56496">
    <property type="entry name" value="Fibrinogen C-terminal domain-like"/>
    <property type="match status" value="2"/>
</dbReference>
<reference evidence="3 4" key="1">
    <citation type="submission" date="2021-06" db="EMBL/GenBank/DDBJ databases">
        <authorList>
            <person name="Palmer J.M."/>
        </authorList>
    </citation>
    <scope>NUCLEOTIDE SEQUENCE [LARGE SCALE GENOMIC DNA]</scope>
    <source>
        <strain evidence="3 4">GA_2019</strain>
        <tissue evidence="3">Muscle</tissue>
    </source>
</reference>
<dbReference type="Pfam" id="PF00147">
    <property type="entry name" value="Fibrinogen_C"/>
    <property type="match status" value="3"/>
</dbReference>
<dbReference type="InterPro" id="IPR020837">
    <property type="entry name" value="Fibrinogen_CS"/>
</dbReference>
<evidence type="ECO:0000256" key="1">
    <source>
        <dbReference type="ARBA" id="ARBA00023157"/>
    </source>
</evidence>
<dbReference type="InterPro" id="IPR002181">
    <property type="entry name" value="Fibrinogen_a/b/g_C_dom"/>
</dbReference>
<proteinExistence type="predicted"/>
<evidence type="ECO:0000259" key="2">
    <source>
        <dbReference type="PROSITE" id="PS51406"/>
    </source>
</evidence>